<gene>
    <name evidence="5" type="ORF">DSTB1V02_LOCUS7349</name>
</gene>
<dbReference type="GO" id="GO:0031267">
    <property type="term" value="F:small GTPase binding"/>
    <property type="evidence" value="ECO:0007669"/>
    <property type="project" value="TreeGrafter"/>
</dbReference>
<dbReference type="FunFam" id="1.10.472.80:FF:000029">
    <property type="entry name" value="Growth hormone-regulated TBC protein 1"/>
    <property type="match status" value="1"/>
</dbReference>
<sequence length="366" mass="41426">MAAPKIVQIRSGATKQVDGYGFLKEPDFDDKEHADYVKRYLPILVNRRKKWDALLQKQQLPLSKNDLTKRYIRKGIPQVYRRLVWMDVSGAQRLKESHRGRYKALLASSLSKEVVHAIKVDLSRTFTHNVYFGSSPDGLRLPLFNVLGAFASAHPDVGYCQGLNYVAGLLLLVTRCEEDTFWLLEALRENILPSRYYAADLFGVLVDMEVLGYLIGNKVPRVHAHFKKQGIAWNLLVTRWHVCLYADVLPVETVLRIWDCLFYEGSKVLFRVGIALVKLGEEKILGSNDLFAITESMKETCTGPAVLDCHAFIRRSLEIADPLSGKTIASLRGRVGEDVEKFRGLRGRRCGGFTDLYLGNPLDPRS</sequence>
<dbReference type="PANTHER" id="PTHR47219">
    <property type="entry name" value="RAB GTPASE-ACTIVATING PROTEIN 1-LIKE"/>
    <property type="match status" value="1"/>
</dbReference>
<proteinExistence type="predicted"/>
<dbReference type="Pfam" id="PF00566">
    <property type="entry name" value="RabGAP-TBC"/>
    <property type="match status" value="1"/>
</dbReference>
<evidence type="ECO:0000256" key="1">
    <source>
        <dbReference type="ARBA" id="ARBA00022468"/>
    </source>
</evidence>
<keyword evidence="1" id="KW-0343">GTPase activation</keyword>
<evidence type="ECO:0000313" key="6">
    <source>
        <dbReference type="Proteomes" id="UP000677054"/>
    </source>
</evidence>
<evidence type="ECO:0000313" key="5">
    <source>
        <dbReference type="EMBL" id="CAD7247518.1"/>
    </source>
</evidence>
<dbReference type="EMBL" id="LR900995">
    <property type="protein sequence ID" value="CAD7247518.1"/>
    <property type="molecule type" value="Genomic_DNA"/>
</dbReference>
<dbReference type="EMBL" id="CAJPEV010001478">
    <property type="protein sequence ID" value="CAG0892888.1"/>
    <property type="molecule type" value="Genomic_DNA"/>
</dbReference>
<dbReference type="SMART" id="SM00164">
    <property type="entry name" value="TBC"/>
    <property type="match status" value="1"/>
</dbReference>
<dbReference type="FunFam" id="1.10.8.270:FF:000016">
    <property type="entry name" value="TBC1 domain family member 2A"/>
    <property type="match status" value="1"/>
</dbReference>
<name>A0A7R8XHL1_9CRUS</name>
<protein>
    <recommendedName>
        <fullName evidence="3">Growth hormone-regulated TBC protein 1</fullName>
    </recommendedName>
</protein>
<reference evidence="5" key="1">
    <citation type="submission" date="2020-11" db="EMBL/GenBank/DDBJ databases">
        <authorList>
            <person name="Tran Van P."/>
        </authorList>
    </citation>
    <scope>NUCLEOTIDE SEQUENCE</scope>
</reference>
<evidence type="ECO:0000256" key="2">
    <source>
        <dbReference type="ARBA" id="ARBA00043879"/>
    </source>
</evidence>
<dbReference type="PROSITE" id="PS50086">
    <property type="entry name" value="TBC_RABGAP"/>
    <property type="match status" value="1"/>
</dbReference>
<comment type="function">
    <text evidence="2">May act as a GTPase-activating protein for Rab family protein(s).</text>
</comment>
<dbReference type="OrthoDB" id="294251at2759"/>
<feature type="domain" description="Rab-GAP TBC" evidence="4">
    <location>
        <begin position="75"/>
        <end position="265"/>
    </location>
</feature>
<dbReference type="Proteomes" id="UP000677054">
    <property type="component" value="Unassembled WGS sequence"/>
</dbReference>
<accession>A0A7R8XHL1</accession>
<evidence type="ECO:0000256" key="3">
    <source>
        <dbReference type="ARBA" id="ARBA00070878"/>
    </source>
</evidence>
<dbReference type="InterPro" id="IPR000195">
    <property type="entry name" value="Rab-GAP-TBC_dom"/>
</dbReference>
<dbReference type="InterPro" id="IPR035969">
    <property type="entry name" value="Rab-GAP_TBC_sf"/>
</dbReference>
<evidence type="ECO:0000259" key="4">
    <source>
        <dbReference type="PROSITE" id="PS50086"/>
    </source>
</evidence>
<dbReference type="Gene3D" id="1.10.8.270">
    <property type="entry name" value="putative rabgap domain of human tbc1 domain family member 14 like domains"/>
    <property type="match status" value="1"/>
</dbReference>
<dbReference type="PANTHER" id="PTHR47219:SF10">
    <property type="entry name" value="GROWTH HORMONE-REGULATED TBC PROTEIN 1"/>
    <property type="match status" value="1"/>
</dbReference>
<organism evidence="5">
    <name type="scientific">Darwinula stevensoni</name>
    <dbReference type="NCBI Taxonomy" id="69355"/>
    <lineage>
        <taxon>Eukaryota</taxon>
        <taxon>Metazoa</taxon>
        <taxon>Ecdysozoa</taxon>
        <taxon>Arthropoda</taxon>
        <taxon>Crustacea</taxon>
        <taxon>Oligostraca</taxon>
        <taxon>Ostracoda</taxon>
        <taxon>Podocopa</taxon>
        <taxon>Podocopida</taxon>
        <taxon>Darwinulocopina</taxon>
        <taxon>Darwinuloidea</taxon>
        <taxon>Darwinulidae</taxon>
        <taxon>Darwinula</taxon>
    </lineage>
</organism>
<dbReference type="Gene3D" id="1.10.472.80">
    <property type="entry name" value="Ypt/Rab-GAP domain of gyp1p, domain 3"/>
    <property type="match status" value="1"/>
</dbReference>
<dbReference type="InterPro" id="IPR050302">
    <property type="entry name" value="Rab_GAP_TBC_domain"/>
</dbReference>
<dbReference type="GO" id="GO:0005096">
    <property type="term" value="F:GTPase activator activity"/>
    <property type="evidence" value="ECO:0007669"/>
    <property type="project" value="UniProtKB-KW"/>
</dbReference>
<keyword evidence="6" id="KW-1185">Reference proteome</keyword>
<dbReference type="AlphaFoldDB" id="A0A7R8XHL1"/>
<dbReference type="SUPFAM" id="SSF47923">
    <property type="entry name" value="Ypt/Rab-GAP domain of gyp1p"/>
    <property type="match status" value="2"/>
</dbReference>